<organism evidence="2 3">
    <name type="scientific">Apium graveolens</name>
    <name type="common">Celery</name>
    <dbReference type="NCBI Taxonomy" id="4045"/>
    <lineage>
        <taxon>Eukaryota</taxon>
        <taxon>Viridiplantae</taxon>
        <taxon>Streptophyta</taxon>
        <taxon>Embryophyta</taxon>
        <taxon>Tracheophyta</taxon>
        <taxon>Spermatophyta</taxon>
        <taxon>Magnoliopsida</taxon>
        <taxon>eudicotyledons</taxon>
        <taxon>Gunneridae</taxon>
        <taxon>Pentapetalae</taxon>
        <taxon>asterids</taxon>
        <taxon>campanulids</taxon>
        <taxon>Apiales</taxon>
        <taxon>Apiaceae</taxon>
        <taxon>Apioideae</taxon>
        <taxon>apioid superclade</taxon>
        <taxon>Apieae</taxon>
        <taxon>Apium</taxon>
    </lineage>
</organism>
<comment type="caution">
    <text evidence="2">The sequence shown here is derived from an EMBL/GenBank/DDBJ whole genome shotgun (WGS) entry which is preliminary data.</text>
</comment>
<sequence>MDYAPGLEPRRLELFSREMLAGWTSWGNEPLHFQASIWKYEKEALQMKCMDSVVLKVFGFEARVFMLKAHEDLLSNNYLLHYKLIEFLHLGRVAVH</sequence>
<dbReference type="PROSITE" id="PS51143">
    <property type="entry name" value="MT_A70"/>
    <property type="match status" value="1"/>
</dbReference>
<accession>A0A6L5B760</accession>
<keyword evidence="3" id="KW-1185">Reference proteome</keyword>
<dbReference type="AlphaFoldDB" id="A0A6L5B760"/>
<name>A0A6L5B760_APIGR</name>
<dbReference type="EMBL" id="WRXP01004065">
    <property type="protein sequence ID" value="KAF1001501.1"/>
    <property type="molecule type" value="Genomic_DNA"/>
</dbReference>
<proteinExistence type="inferred from homology"/>
<dbReference type="Proteomes" id="UP000593563">
    <property type="component" value="Unassembled WGS sequence"/>
</dbReference>
<evidence type="ECO:0000313" key="3">
    <source>
        <dbReference type="Proteomes" id="UP000593563"/>
    </source>
</evidence>
<protein>
    <submittedName>
        <fullName evidence="2">Uncharacterized protein</fullName>
    </submittedName>
</protein>
<reference evidence="2" key="1">
    <citation type="submission" date="2020-01" db="EMBL/GenBank/DDBJ databases">
        <title>The Celery Genome Sequence Reveals Sequential Paleo-tetraploidization, Resistance Gene Elimination, Karyotype Evolution, and Functional Innovation in Apiales.</title>
        <authorList>
            <person name="Song X."/>
        </authorList>
    </citation>
    <scope>NUCLEOTIDE SEQUENCE</scope>
    <source>
        <tissue evidence="2">Leaf</tissue>
    </source>
</reference>
<dbReference type="InterPro" id="IPR007757">
    <property type="entry name" value="MT-A70-like"/>
</dbReference>
<evidence type="ECO:0000256" key="1">
    <source>
        <dbReference type="PROSITE-ProRule" id="PRU00489"/>
    </source>
</evidence>
<comment type="similarity">
    <text evidence="1">Belongs to the MT-A70-like family.</text>
</comment>
<evidence type="ECO:0000313" key="2">
    <source>
        <dbReference type="EMBL" id="KAF1001501.1"/>
    </source>
</evidence>
<gene>
    <name evidence="2" type="ORF">AG4045_004017</name>
</gene>